<dbReference type="Proteomes" id="UP000254808">
    <property type="component" value="Chromosome"/>
</dbReference>
<keyword evidence="9" id="KW-0645">Protease</keyword>
<dbReference type="Pfam" id="PF25145">
    <property type="entry name" value="NfeD1b_N"/>
    <property type="match status" value="1"/>
</dbReference>
<dbReference type="Pfam" id="PF24961">
    <property type="entry name" value="NfeD_membrane"/>
    <property type="match status" value="1"/>
</dbReference>
<feature type="domain" description="NfeD-like C-terminal" evidence="6">
    <location>
        <begin position="410"/>
        <end position="465"/>
    </location>
</feature>
<evidence type="ECO:0000256" key="1">
    <source>
        <dbReference type="ARBA" id="ARBA00004141"/>
    </source>
</evidence>
<dbReference type="GO" id="GO:0006508">
    <property type="term" value="P:proteolysis"/>
    <property type="evidence" value="ECO:0007669"/>
    <property type="project" value="UniProtKB-KW"/>
</dbReference>
<dbReference type="AlphaFoldDB" id="A0A345UJV0"/>
<dbReference type="KEGG" id="cprv:CYPRO_1496"/>
<dbReference type="OrthoDB" id="9806253at2"/>
<dbReference type="RefSeq" id="WP_114984014.1">
    <property type="nucleotide sequence ID" value="NZ_CP027806.1"/>
</dbReference>
<feature type="transmembrane region" description="Helical" evidence="5">
    <location>
        <begin position="248"/>
        <end position="268"/>
    </location>
</feature>
<dbReference type="PANTHER" id="PTHR33507">
    <property type="entry name" value="INNER MEMBRANE PROTEIN YBBJ"/>
    <property type="match status" value="1"/>
</dbReference>
<dbReference type="GO" id="GO:0005886">
    <property type="term" value="C:plasma membrane"/>
    <property type="evidence" value="ECO:0007669"/>
    <property type="project" value="TreeGrafter"/>
</dbReference>
<dbReference type="InterPro" id="IPR002810">
    <property type="entry name" value="NfeD-like_C"/>
</dbReference>
<evidence type="ECO:0000259" key="6">
    <source>
        <dbReference type="Pfam" id="PF01957"/>
    </source>
</evidence>
<evidence type="ECO:0000313" key="10">
    <source>
        <dbReference type="Proteomes" id="UP000254808"/>
    </source>
</evidence>
<feature type="transmembrane region" description="Helical" evidence="5">
    <location>
        <begin position="328"/>
        <end position="349"/>
    </location>
</feature>
<dbReference type="InterPro" id="IPR056739">
    <property type="entry name" value="NfeD_membrane"/>
</dbReference>
<feature type="transmembrane region" description="Helical" evidence="5">
    <location>
        <begin position="361"/>
        <end position="382"/>
    </location>
</feature>
<dbReference type="Gene3D" id="2.40.50.140">
    <property type="entry name" value="Nucleic acid-binding proteins"/>
    <property type="match status" value="1"/>
</dbReference>
<feature type="domain" description="NfeD1b N-terminal" evidence="8">
    <location>
        <begin position="50"/>
        <end position="232"/>
    </location>
</feature>
<dbReference type="CDD" id="cd07021">
    <property type="entry name" value="Clp_protease_NfeD_like"/>
    <property type="match status" value="1"/>
</dbReference>
<keyword evidence="3 5" id="KW-1133">Transmembrane helix</keyword>
<dbReference type="InterPro" id="IPR029045">
    <property type="entry name" value="ClpP/crotonase-like_dom_sf"/>
</dbReference>
<evidence type="ECO:0000256" key="3">
    <source>
        <dbReference type="ARBA" id="ARBA00022989"/>
    </source>
</evidence>
<comment type="subcellular location">
    <subcellularLocation>
        <location evidence="1">Membrane</location>
        <topology evidence="1">Multi-pass membrane protein</topology>
    </subcellularLocation>
</comment>
<keyword evidence="9" id="KW-0378">Hydrolase</keyword>
<reference evidence="9 10" key="1">
    <citation type="submission" date="2018-03" db="EMBL/GenBank/DDBJ databases">
        <title>Phenotypic and genomic properties of Cyclonatronum proteinivorum gen. nov., sp. nov., a haloalkaliphilic bacteroidete from soda lakes possessing Na+-translocating rhodopsin.</title>
        <authorList>
            <person name="Toshchakov S.V."/>
            <person name="Korzhenkov A."/>
            <person name="Samarov N.I."/>
            <person name="Kublanov I.V."/>
            <person name="Muntyan M.S."/>
            <person name="Sorokin D.Y."/>
        </authorList>
    </citation>
    <scope>NUCLEOTIDE SEQUENCE [LARGE SCALE GENOMIC DNA]</scope>
    <source>
        <strain evidence="9 10">Omega</strain>
    </source>
</reference>
<feature type="transmembrane region" description="Helical" evidence="5">
    <location>
        <begin position="275"/>
        <end position="296"/>
    </location>
</feature>
<dbReference type="PANTHER" id="PTHR33507:SF3">
    <property type="entry name" value="INNER MEMBRANE PROTEIN YBBJ"/>
    <property type="match status" value="1"/>
</dbReference>
<evidence type="ECO:0000259" key="7">
    <source>
        <dbReference type="Pfam" id="PF24961"/>
    </source>
</evidence>
<evidence type="ECO:0000259" key="8">
    <source>
        <dbReference type="Pfam" id="PF25145"/>
    </source>
</evidence>
<dbReference type="SUPFAM" id="SSF141322">
    <property type="entry name" value="NfeD domain-like"/>
    <property type="match status" value="1"/>
</dbReference>
<organism evidence="9 10">
    <name type="scientific">Cyclonatronum proteinivorum</name>
    <dbReference type="NCBI Taxonomy" id="1457365"/>
    <lineage>
        <taxon>Bacteria</taxon>
        <taxon>Pseudomonadati</taxon>
        <taxon>Balneolota</taxon>
        <taxon>Balneolia</taxon>
        <taxon>Balneolales</taxon>
        <taxon>Cyclonatronaceae</taxon>
        <taxon>Cyclonatronum</taxon>
    </lineage>
</organism>
<evidence type="ECO:0000256" key="4">
    <source>
        <dbReference type="ARBA" id="ARBA00023136"/>
    </source>
</evidence>
<proteinExistence type="predicted"/>
<dbReference type="Pfam" id="PF01957">
    <property type="entry name" value="NfeD"/>
    <property type="match status" value="1"/>
</dbReference>
<feature type="transmembrane region" description="Helical" evidence="5">
    <location>
        <begin position="302"/>
        <end position="321"/>
    </location>
</feature>
<keyword evidence="2 5" id="KW-0812">Transmembrane</keyword>
<sequence>MYAKQRTYFFMGSLLMLILFNAMLFFDELNTEAPADTADTTAVTVPGTGVVYVVRAEGLVDNGLHRYIERGIRQAEESEAAALVLHMDTFGGLVDAADKIRKNLLDTDVKTITFIDKNAASAGALIAFSTDIIYMAPGSSIGAATVVDGGGTEANEKMQSYMRGLMRSTAEATGRDPRIAEAMVDERIEIEGITEEGVLVTLSTSEALELGMIDGSERSLEEVLASIGIDHLELIYLQETANEKVLRFLANPIMSSILMLMMLGGLYFELQSPGVGFPGMMASIGALLFFAPLYIMGFAEPWEIILFFVGVLFIVVEIFILPGFGIPGIIGVTLLFFSLVVSMIGNVGFEFPEMEYMSRAIWTMAITLILGILMLFSLGKYLPQNRMFSKLILVESTSKEKGYTSSESKDLLLGKEGVAVTALRPSGIALIDGERVDVVSQGDFVENGARIVVTNTSSSRVMVRRMIS</sequence>
<keyword evidence="4 5" id="KW-0472">Membrane</keyword>
<evidence type="ECO:0000256" key="5">
    <source>
        <dbReference type="SAM" id="Phobius"/>
    </source>
</evidence>
<dbReference type="SUPFAM" id="SSF52096">
    <property type="entry name" value="ClpP/crotonase"/>
    <property type="match status" value="1"/>
</dbReference>
<evidence type="ECO:0000313" key="9">
    <source>
        <dbReference type="EMBL" id="AXJ00752.1"/>
    </source>
</evidence>
<dbReference type="GO" id="GO:0008233">
    <property type="term" value="F:peptidase activity"/>
    <property type="evidence" value="ECO:0007669"/>
    <property type="project" value="UniProtKB-KW"/>
</dbReference>
<protein>
    <submittedName>
        <fullName evidence="9">Membrane-bound serine protease (ClpP class)</fullName>
    </submittedName>
</protein>
<dbReference type="EMBL" id="CP027806">
    <property type="protein sequence ID" value="AXJ00752.1"/>
    <property type="molecule type" value="Genomic_DNA"/>
</dbReference>
<feature type="transmembrane region" description="Helical" evidence="5">
    <location>
        <begin position="7"/>
        <end position="26"/>
    </location>
</feature>
<dbReference type="InterPro" id="IPR012340">
    <property type="entry name" value="NA-bd_OB-fold"/>
</dbReference>
<gene>
    <name evidence="9" type="ORF">CYPRO_1496</name>
</gene>
<dbReference type="InterPro" id="IPR052165">
    <property type="entry name" value="Membrane_assoc_protease"/>
</dbReference>
<feature type="domain" description="NfeD integral membrane" evidence="7">
    <location>
        <begin position="254"/>
        <end position="378"/>
    </location>
</feature>
<dbReference type="Gene3D" id="3.90.226.10">
    <property type="entry name" value="2-enoyl-CoA Hydratase, Chain A, domain 1"/>
    <property type="match status" value="1"/>
</dbReference>
<accession>A0A345UJV0</accession>
<keyword evidence="10" id="KW-1185">Reference proteome</keyword>
<name>A0A345UJV0_9BACT</name>
<dbReference type="InterPro" id="IPR056738">
    <property type="entry name" value="NfeD1b_N"/>
</dbReference>
<evidence type="ECO:0000256" key="2">
    <source>
        <dbReference type="ARBA" id="ARBA00022692"/>
    </source>
</evidence>